<dbReference type="PROSITE" id="PS51118">
    <property type="entry name" value="HTH_HXLR"/>
    <property type="match status" value="1"/>
</dbReference>
<keyword evidence="6" id="KW-1185">Reference proteome</keyword>
<gene>
    <name evidence="5" type="ORF">BZG02_07185</name>
</gene>
<dbReference type="PANTHER" id="PTHR33204:SF29">
    <property type="entry name" value="TRANSCRIPTIONAL REGULATOR"/>
    <property type="match status" value="1"/>
</dbReference>
<dbReference type="Proteomes" id="UP000233535">
    <property type="component" value="Unassembled WGS sequence"/>
</dbReference>
<dbReference type="SUPFAM" id="SSF46785">
    <property type="entry name" value="Winged helix' DNA-binding domain"/>
    <property type="match status" value="1"/>
</dbReference>
<dbReference type="InterPro" id="IPR036390">
    <property type="entry name" value="WH_DNA-bd_sf"/>
</dbReference>
<organism evidence="5 6">
    <name type="scientific">Labilibaculum filiforme</name>
    <dbReference type="NCBI Taxonomy" id="1940526"/>
    <lineage>
        <taxon>Bacteria</taxon>
        <taxon>Pseudomonadati</taxon>
        <taxon>Bacteroidota</taxon>
        <taxon>Bacteroidia</taxon>
        <taxon>Marinilabiliales</taxon>
        <taxon>Marinifilaceae</taxon>
        <taxon>Labilibaculum</taxon>
    </lineage>
</organism>
<dbReference type="Gene3D" id="1.10.10.10">
    <property type="entry name" value="Winged helix-like DNA-binding domain superfamily/Winged helix DNA-binding domain"/>
    <property type="match status" value="1"/>
</dbReference>
<reference evidence="5 6" key="1">
    <citation type="journal article" date="2017" name="Front. Microbiol.">
        <title>Labilibaculum manganireducens gen. nov., sp. nov. and Labilibaculum filiforme sp. nov., Novel Bacteroidetes Isolated from Subsurface Sediments of the Baltic Sea.</title>
        <authorList>
            <person name="Vandieken V."/>
            <person name="Marshall I.P."/>
            <person name="Niemann H."/>
            <person name="Engelen B."/>
            <person name="Cypionka H."/>
        </authorList>
    </citation>
    <scope>NUCLEOTIDE SEQUENCE [LARGE SCALE GENOMIC DNA]</scope>
    <source>
        <strain evidence="5 6">59.16B</strain>
    </source>
</reference>
<protein>
    <recommendedName>
        <fullName evidence="4">HTH hxlR-type domain-containing protein</fullName>
    </recommendedName>
</protein>
<dbReference type="AlphaFoldDB" id="A0A2N3I0I2"/>
<keyword evidence="2" id="KW-0238">DNA-binding</keyword>
<evidence type="ECO:0000256" key="3">
    <source>
        <dbReference type="ARBA" id="ARBA00023163"/>
    </source>
</evidence>
<dbReference type="Pfam" id="PF01638">
    <property type="entry name" value="HxlR"/>
    <property type="match status" value="1"/>
</dbReference>
<keyword evidence="1" id="KW-0805">Transcription regulation</keyword>
<evidence type="ECO:0000256" key="2">
    <source>
        <dbReference type="ARBA" id="ARBA00023125"/>
    </source>
</evidence>
<comment type="caution">
    <text evidence="5">The sequence shown here is derived from an EMBL/GenBank/DDBJ whole genome shotgun (WGS) entry which is preliminary data.</text>
</comment>
<accession>A0A2N3I0I2</accession>
<evidence type="ECO:0000313" key="6">
    <source>
        <dbReference type="Proteomes" id="UP000233535"/>
    </source>
</evidence>
<dbReference type="OrthoDB" id="8231503at2"/>
<dbReference type="RefSeq" id="WP_101260746.1">
    <property type="nucleotide sequence ID" value="NZ_MVDD01000004.1"/>
</dbReference>
<evidence type="ECO:0000313" key="5">
    <source>
        <dbReference type="EMBL" id="PKQ63804.1"/>
    </source>
</evidence>
<feature type="domain" description="HTH hxlR-type" evidence="4">
    <location>
        <begin position="20"/>
        <end position="118"/>
    </location>
</feature>
<keyword evidence="3" id="KW-0804">Transcription</keyword>
<evidence type="ECO:0000256" key="1">
    <source>
        <dbReference type="ARBA" id="ARBA00023015"/>
    </source>
</evidence>
<dbReference type="GO" id="GO:0003677">
    <property type="term" value="F:DNA binding"/>
    <property type="evidence" value="ECO:0007669"/>
    <property type="project" value="UniProtKB-KW"/>
</dbReference>
<proteinExistence type="predicted"/>
<dbReference type="InterPro" id="IPR002577">
    <property type="entry name" value="HTH_HxlR"/>
</dbReference>
<sequence length="124" mass="14211">MKENTCTPKIIQYDGKEYICSLAFALHLIGDKYKSLILFHLKDGEMRSGELQKSINGLSNRMFTFSIRALENDLLVSREVFPEVPPRVVYRLTDSGKAIIPIILELDKWGQQFAKDHHLYAPGE</sequence>
<evidence type="ECO:0000259" key="4">
    <source>
        <dbReference type="PROSITE" id="PS51118"/>
    </source>
</evidence>
<dbReference type="InterPro" id="IPR036388">
    <property type="entry name" value="WH-like_DNA-bd_sf"/>
</dbReference>
<name>A0A2N3I0I2_9BACT</name>
<dbReference type="EMBL" id="MVDD01000004">
    <property type="protein sequence ID" value="PKQ63804.1"/>
    <property type="molecule type" value="Genomic_DNA"/>
</dbReference>
<dbReference type="PANTHER" id="PTHR33204">
    <property type="entry name" value="TRANSCRIPTIONAL REGULATOR, MARR FAMILY"/>
    <property type="match status" value="1"/>
</dbReference>